<reference evidence="8 9" key="1">
    <citation type="submission" date="2019-01" db="EMBL/GenBank/DDBJ databases">
        <title>Draft genome sequence of Dictyobacter sp. Uno17.</title>
        <authorList>
            <person name="Wang C.M."/>
            <person name="Zheng Y."/>
            <person name="Sakai Y."/>
            <person name="Abe K."/>
            <person name="Yokota A."/>
            <person name="Yabe S."/>
        </authorList>
    </citation>
    <scope>NUCLEOTIDE SEQUENCE [LARGE SCALE GENOMIC DNA]</scope>
    <source>
        <strain evidence="8 9">Uno17</strain>
    </source>
</reference>
<dbReference type="PANTHER" id="PTHR11819">
    <property type="entry name" value="SOLUTE CARRIER FAMILY 5"/>
    <property type="match status" value="1"/>
</dbReference>
<gene>
    <name evidence="8" type="ORF">KDI_13820</name>
</gene>
<accession>A0A5A5T8U3</accession>
<evidence type="ECO:0000313" key="9">
    <source>
        <dbReference type="Proteomes" id="UP000322530"/>
    </source>
</evidence>
<feature type="transmembrane region" description="Helical" evidence="7">
    <location>
        <begin position="28"/>
        <end position="48"/>
    </location>
</feature>
<keyword evidence="4 7" id="KW-1133">Transmembrane helix</keyword>
<organism evidence="8 9">
    <name type="scientific">Dictyobacter arantiisoli</name>
    <dbReference type="NCBI Taxonomy" id="2014874"/>
    <lineage>
        <taxon>Bacteria</taxon>
        <taxon>Bacillati</taxon>
        <taxon>Chloroflexota</taxon>
        <taxon>Ktedonobacteria</taxon>
        <taxon>Ktedonobacterales</taxon>
        <taxon>Dictyobacteraceae</taxon>
        <taxon>Dictyobacter</taxon>
    </lineage>
</organism>
<dbReference type="InterPro" id="IPR038377">
    <property type="entry name" value="Na/Glc_symporter_sf"/>
</dbReference>
<keyword evidence="3 7" id="KW-0812">Transmembrane</keyword>
<evidence type="ECO:0000256" key="2">
    <source>
        <dbReference type="ARBA" id="ARBA00006434"/>
    </source>
</evidence>
<comment type="subcellular location">
    <subcellularLocation>
        <location evidence="1">Membrane</location>
        <topology evidence="1">Multi-pass membrane protein</topology>
    </subcellularLocation>
</comment>
<dbReference type="PANTHER" id="PTHR11819:SF195">
    <property type="entry name" value="SODIUM_GLUCOSE COTRANSPORTER 4"/>
    <property type="match status" value="1"/>
</dbReference>
<dbReference type="GO" id="GO:0005886">
    <property type="term" value="C:plasma membrane"/>
    <property type="evidence" value="ECO:0007669"/>
    <property type="project" value="TreeGrafter"/>
</dbReference>
<dbReference type="Gene3D" id="1.20.1730.10">
    <property type="entry name" value="Sodium/glucose cotransporter"/>
    <property type="match status" value="1"/>
</dbReference>
<feature type="transmembrane region" description="Helical" evidence="7">
    <location>
        <begin position="174"/>
        <end position="190"/>
    </location>
</feature>
<feature type="transmembrane region" description="Helical" evidence="7">
    <location>
        <begin position="85"/>
        <end position="104"/>
    </location>
</feature>
<evidence type="ECO:0000256" key="4">
    <source>
        <dbReference type="ARBA" id="ARBA00022989"/>
    </source>
</evidence>
<evidence type="ECO:0000313" key="8">
    <source>
        <dbReference type="EMBL" id="GCF07818.1"/>
    </source>
</evidence>
<sequence>MTAFNTVWTYDLYKSYIRKEAPDNHYLWMGRIVTVVGILLSVATAYIASNFSSIMDYVQALFSIFNAPLLATFLLGMFWKRTTPWGGFWGLLIGTICSIALWLMEQSLHLFSLGSSEGSSMWRALIAWVVCLAVTIIVSLFTKPKPDSELVGLVYSMTPKATVVETVWYKRPKVLAGAALLIFVVLNIIFF</sequence>
<keyword evidence="9" id="KW-1185">Reference proteome</keyword>
<evidence type="ECO:0000256" key="3">
    <source>
        <dbReference type="ARBA" id="ARBA00022692"/>
    </source>
</evidence>
<dbReference type="EMBL" id="BIXY01000015">
    <property type="protein sequence ID" value="GCF07818.1"/>
    <property type="molecule type" value="Genomic_DNA"/>
</dbReference>
<dbReference type="Pfam" id="PF00474">
    <property type="entry name" value="SSF"/>
    <property type="match status" value="1"/>
</dbReference>
<protein>
    <submittedName>
        <fullName evidence="8">Uncharacterized protein</fullName>
    </submittedName>
</protein>
<feature type="transmembrane region" description="Helical" evidence="7">
    <location>
        <begin position="125"/>
        <end position="142"/>
    </location>
</feature>
<comment type="similarity">
    <text evidence="2 6">Belongs to the sodium:solute symporter (SSF) (TC 2.A.21) family.</text>
</comment>
<comment type="caution">
    <text evidence="8">The sequence shown here is derived from an EMBL/GenBank/DDBJ whole genome shotgun (WGS) entry which is preliminary data.</text>
</comment>
<evidence type="ECO:0000256" key="1">
    <source>
        <dbReference type="ARBA" id="ARBA00004141"/>
    </source>
</evidence>
<feature type="transmembrane region" description="Helical" evidence="7">
    <location>
        <begin position="60"/>
        <end position="79"/>
    </location>
</feature>
<dbReference type="AlphaFoldDB" id="A0A5A5T8U3"/>
<evidence type="ECO:0000256" key="7">
    <source>
        <dbReference type="SAM" id="Phobius"/>
    </source>
</evidence>
<keyword evidence="5 7" id="KW-0472">Membrane</keyword>
<dbReference type="GO" id="GO:0005412">
    <property type="term" value="F:D-glucose:sodium symporter activity"/>
    <property type="evidence" value="ECO:0007669"/>
    <property type="project" value="TreeGrafter"/>
</dbReference>
<evidence type="ECO:0000256" key="6">
    <source>
        <dbReference type="RuleBase" id="RU362091"/>
    </source>
</evidence>
<dbReference type="Proteomes" id="UP000322530">
    <property type="component" value="Unassembled WGS sequence"/>
</dbReference>
<dbReference type="PROSITE" id="PS50283">
    <property type="entry name" value="NA_SOLUT_SYMP_3"/>
    <property type="match status" value="1"/>
</dbReference>
<proteinExistence type="inferred from homology"/>
<dbReference type="InterPro" id="IPR001734">
    <property type="entry name" value="Na/solute_symporter"/>
</dbReference>
<name>A0A5A5T8U3_9CHLR</name>
<evidence type="ECO:0000256" key="5">
    <source>
        <dbReference type="ARBA" id="ARBA00023136"/>
    </source>
</evidence>